<keyword evidence="3" id="KW-1185">Reference proteome</keyword>
<feature type="compositionally biased region" description="Low complexity" evidence="1">
    <location>
        <begin position="26"/>
        <end position="38"/>
    </location>
</feature>
<gene>
    <name evidence="2" type="ORF">GCM10023329_09760</name>
</gene>
<comment type="caution">
    <text evidence="2">The sequence shown here is derived from an EMBL/GenBank/DDBJ whole genome shotgun (WGS) entry which is preliminary data.</text>
</comment>
<feature type="region of interest" description="Disordered" evidence="1">
    <location>
        <begin position="1"/>
        <end position="53"/>
    </location>
</feature>
<evidence type="ECO:0000256" key="1">
    <source>
        <dbReference type="SAM" id="MobiDB-lite"/>
    </source>
</evidence>
<feature type="compositionally biased region" description="Basic and acidic residues" evidence="1">
    <location>
        <begin position="43"/>
        <end position="53"/>
    </location>
</feature>
<evidence type="ECO:0000313" key="3">
    <source>
        <dbReference type="Proteomes" id="UP001501147"/>
    </source>
</evidence>
<accession>A0ABP8ZTZ8</accession>
<sequence length="53" mass="5645">MEKLVLDRDPVAPPPGARPAGPPRALPGRPLRPALLAGEDVDAPDRHIFRGTD</sequence>
<name>A0ABP8ZTZ8_9ACTN</name>
<dbReference type="Proteomes" id="UP001501147">
    <property type="component" value="Unassembled WGS sequence"/>
</dbReference>
<proteinExistence type="predicted"/>
<reference evidence="3" key="1">
    <citation type="journal article" date="2019" name="Int. J. Syst. Evol. Microbiol.">
        <title>The Global Catalogue of Microorganisms (GCM) 10K type strain sequencing project: providing services to taxonomists for standard genome sequencing and annotation.</title>
        <authorList>
            <consortium name="The Broad Institute Genomics Platform"/>
            <consortium name="The Broad Institute Genome Sequencing Center for Infectious Disease"/>
            <person name="Wu L."/>
            <person name="Ma J."/>
        </authorList>
    </citation>
    <scope>NUCLEOTIDE SEQUENCE [LARGE SCALE GENOMIC DNA]</scope>
    <source>
        <strain evidence="3">JCM 18324</strain>
    </source>
</reference>
<feature type="compositionally biased region" description="Pro residues" evidence="1">
    <location>
        <begin position="11"/>
        <end position="25"/>
    </location>
</feature>
<feature type="compositionally biased region" description="Basic and acidic residues" evidence="1">
    <location>
        <begin position="1"/>
        <end position="10"/>
    </location>
</feature>
<protein>
    <submittedName>
        <fullName evidence="2">Uncharacterized protein</fullName>
    </submittedName>
</protein>
<organism evidence="2 3">
    <name type="scientific">Streptomyces sanyensis</name>
    <dbReference type="NCBI Taxonomy" id="568869"/>
    <lineage>
        <taxon>Bacteria</taxon>
        <taxon>Bacillati</taxon>
        <taxon>Actinomycetota</taxon>
        <taxon>Actinomycetes</taxon>
        <taxon>Kitasatosporales</taxon>
        <taxon>Streptomycetaceae</taxon>
        <taxon>Streptomyces</taxon>
    </lineage>
</organism>
<evidence type="ECO:0000313" key="2">
    <source>
        <dbReference type="EMBL" id="GAA4765693.1"/>
    </source>
</evidence>
<dbReference type="EMBL" id="BAABJV010000001">
    <property type="protein sequence ID" value="GAA4765693.1"/>
    <property type="molecule type" value="Genomic_DNA"/>
</dbReference>